<evidence type="ECO:0000256" key="3">
    <source>
        <dbReference type="ARBA" id="ARBA00022801"/>
    </source>
</evidence>
<keyword evidence="2 5" id="KW-0645">Protease</keyword>
<evidence type="ECO:0000256" key="5">
    <source>
        <dbReference type="PROSITE-ProRule" id="PRU01240"/>
    </source>
</evidence>
<dbReference type="InterPro" id="IPR050131">
    <property type="entry name" value="Peptidase_S8_subtilisin-like"/>
</dbReference>
<feature type="active site" description="Charge relay system" evidence="5">
    <location>
        <position position="218"/>
    </location>
</feature>
<dbReference type="GO" id="GO:0006508">
    <property type="term" value="P:proteolysis"/>
    <property type="evidence" value="ECO:0007669"/>
    <property type="project" value="UniProtKB-KW"/>
</dbReference>
<sequence length="478" mass="53170">MSGEEKINNAELVFIFFKDKFAGDLDVFYKNPNNFLSLKTLKRRNLLGIPLSDDDVPVSKEYIAIIKSMNFDVLASSKWLNGVAVYASTHQIEELNKVSFVEHVESFVKKNKGFNMLRKNKYSVNLSTSEEMPCISSAHNDKFDYRQQLEQLNLNKLHAMGLTGKGISIAIIDGWFKSAERYGSKIFRRLWEENKIKDTFNFIEDNRDVYSKELPSNHGARVLSICGGYYDGKSLNQSLRGSAYDADYYLYLTDDDSDVPEAEIYWIAAAERADMFGVDIINSSLVYNIFEDDRYSYTYEQMDGKTSFIARGAQIASDKGIIVVNGAGNDGEDDWHYIGTPADNEGVFTIGGVDCLEHVFKSSSYGPNSSGVPKPDVSAKASFVFGSQNYPKINVGHNNFGTSFSTPLVAGGIACLLQAISPKTPRYIIKEVLKSSASLLMASSKVQLGCGVVDFAVALDKLLSDINNVVNDPDNKWN</sequence>
<dbReference type="SUPFAM" id="SSF52743">
    <property type="entry name" value="Subtilisin-like"/>
    <property type="match status" value="1"/>
</dbReference>
<dbReference type="Gene3D" id="3.40.50.200">
    <property type="entry name" value="Peptidase S8/S53 domain"/>
    <property type="match status" value="1"/>
</dbReference>
<keyword evidence="7" id="KW-0614">Plasmid</keyword>
<feature type="active site" description="Charge relay system" evidence="5">
    <location>
        <position position="403"/>
    </location>
</feature>
<dbReference type="PIRSF" id="PIRSF037903">
    <property type="entry name" value="Subtilisin_rel_GFO_2223"/>
    <property type="match status" value="1"/>
</dbReference>
<protein>
    <submittedName>
        <fullName evidence="7">S8 family serine peptidase</fullName>
    </submittedName>
</protein>
<feature type="active site" description="Charge relay system" evidence="5">
    <location>
        <position position="173"/>
    </location>
</feature>
<dbReference type="InterPro" id="IPR036852">
    <property type="entry name" value="Peptidase_S8/S53_dom_sf"/>
</dbReference>
<evidence type="ECO:0000256" key="2">
    <source>
        <dbReference type="ARBA" id="ARBA00022670"/>
    </source>
</evidence>
<name>A0AAU7U3V4_9GAMM</name>
<gene>
    <name evidence="7" type="ORF">AAF463_23865</name>
</gene>
<dbReference type="PANTHER" id="PTHR43806:SF67">
    <property type="entry name" value="EGF-LIKE DOMAIN-CONTAINING PROTEIN"/>
    <property type="match status" value="1"/>
</dbReference>
<dbReference type="PROSITE" id="PS00138">
    <property type="entry name" value="SUBTILASE_SER"/>
    <property type="match status" value="1"/>
</dbReference>
<dbReference type="GO" id="GO:0004252">
    <property type="term" value="F:serine-type endopeptidase activity"/>
    <property type="evidence" value="ECO:0007669"/>
    <property type="project" value="UniProtKB-UniRule"/>
</dbReference>
<reference evidence="7" key="1">
    <citation type="submission" date="2024-06" db="EMBL/GenBank/DDBJ databases">
        <title>Multiomics insights into the TNT degradation mechanism by Pantoea sp. BJ2 isolated from an ammunition destruction site.</title>
        <authorList>
            <person name="Luo J."/>
        </authorList>
    </citation>
    <scope>NUCLEOTIDE SEQUENCE</scope>
    <source>
        <strain evidence="7">BJ2</strain>
        <plasmid evidence="7">plasmindB</plasmid>
    </source>
</reference>
<proteinExistence type="inferred from homology"/>
<geneLocation type="plasmid" evidence="7">
    <name>plasmindB</name>
</geneLocation>
<evidence type="ECO:0000256" key="1">
    <source>
        <dbReference type="ARBA" id="ARBA00011073"/>
    </source>
</evidence>
<dbReference type="InterPro" id="IPR023828">
    <property type="entry name" value="Peptidase_S8_Ser-AS"/>
</dbReference>
<dbReference type="RefSeq" id="WP_350262721.1">
    <property type="nucleotide sequence ID" value="NZ_CP158294.1"/>
</dbReference>
<evidence type="ECO:0000256" key="4">
    <source>
        <dbReference type="ARBA" id="ARBA00022825"/>
    </source>
</evidence>
<organism evidence="7">
    <name type="scientific">Pantoea sp. BJ2</name>
    <dbReference type="NCBI Taxonomy" id="3141322"/>
    <lineage>
        <taxon>Bacteria</taxon>
        <taxon>Pseudomonadati</taxon>
        <taxon>Pseudomonadota</taxon>
        <taxon>Gammaproteobacteria</taxon>
        <taxon>Enterobacterales</taxon>
        <taxon>Erwiniaceae</taxon>
        <taxon>Pantoea</taxon>
    </lineage>
</organism>
<accession>A0AAU7U3V4</accession>
<dbReference type="InterPro" id="IPR000209">
    <property type="entry name" value="Peptidase_S8/S53_dom"/>
</dbReference>
<dbReference type="EMBL" id="CP158294">
    <property type="protein sequence ID" value="XBV47675.1"/>
    <property type="molecule type" value="Genomic_DNA"/>
</dbReference>
<keyword evidence="4 5" id="KW-0720">Serine protease</keyword>
<dbReference type="PROSITE" id="PS51892">
    <property type="entry name" value="SUBTILASE"/>
    <property type="match status" value="1"/>
</dbReference>
<dbReference type="PANTHER" id="PTHR43806">
    <property type="entry name" value="PEPTIDASE S8"/>
    <property type="match status" value="1"/>
</dbReference>
<evidence type="ECO:0000259" key="6">
    <source>
        <dbReference type="Pfam" id="PF00082"/>
    </source>
</evidence>
<evidence type="ECO:0000313" key="7">
    <source>
        <dbReference type="EMBL" id="XBV47675.1"/>
    </source>
</evidence>
<comment type="similarity">
    <text evidence="1 5">Belongs to the peptidase S8 family.</text>
</comment>
<dbReference type="AlphaFoldDB" id="A0AAU7U3V4"/>
<feature type="domain" description="Peptidase S8/S53" evidence="6">
    <location>
        <begin position="164"/>
        <end position="439"/>
    </location>
</feature>
<dbReference type="InterPro" id="IPR017317">
    <property type="entry name" value="Pept_S8_subtilisin_bacteroid-2"/>
</dbReference>
<dbReference type="Pfam" id="PF00082">
    <property type="entry name" value="Peptidase_S8"/>
    <property type="match status" value="1"/>
</dbReference>
<keyword evidence="3 5" id="KW-0378">Hydrolase</keyword>